<dbReference type="EMBL" id="KZ805307">
    <property type="protein sequence ID" value="PVI06663.1"/>
    <property type="molecule type" value="Genomic_DNA"/>
</dbReference>
<evidence type="ECO:0000256" key="5">
    <source>
        <dbReference type="ARBA" id="ARBA00022679"/>
    </source>
</evidence>
<proteinExistence type="inferred from homology"/>
<evidence type="ECO:0000256" key="4">
    <source>
        <dbReference type="ARBA" id="ARBA00012457"/>
    </source>
</evidence>
<evidence type="ECO:0000256" key="6">
    <source>
        <dbReference type="ARBA" id="ARBA00022695"/>
    </source>
</evidence>
<dbReference type="Gene3D" id="3.20.20.120">
    <property type="entry name" value="Enolase-like C-terminal domain"/>
    <property type="match status" value="1"/>
</dbReference>
<evidence type="ECO:0000256" key="3">
    <source>
        <dbReference type="ARBA" id="ARBA00010401"/>
    </source>
</evidence>
<dbReference type="FunFam" id="3.90.550.10:FF:000075">
    <property type="entry name" value="Probable UDP-N-acetylglucosamine pyrophosphorylase"/>
    <property type="match status" value="1"/>
</dbReference>
<dbReference type="SUPFAM" id="SSF51604">
    <property type="entry name" value="Enolase C-terminal domain-like"/>
    <property type="match status" value="1"/>
</dbReference>
<keyword evidence="5 12" id="KW-0808">Transferase</keyword>
<dbReference type="SFLD" id="SFLDF00006">
    <property type="entry name" value="rhamnonate_dehydratase"/>
    <property type="match status" value="1"/>
</dbReference>
<comment type="cofactor">
    <cofactor evidence="1">
        <name>Mg(2+)</name>
        <dbReference type="ChEBI" id="CHEBI:18420"/>
    </cofactor>
</comment>
<dbReference type="GO" id="GO:0006048">
    <property type="term" value="P:UDP-N-acetylglucosamine biosynthetic process"/>
    <property type="evidence" value="ECO:0007669"/>
    <property type="project" value="TreeGrafter"/>
</dbReference>
<dbReference type="OrthoDB" id="17395at2759"/>
<dbReference type="FunFam" id="3.20.20.120:FF:000005">
    <property type="entry name" value="Putative L-rhamnonate dehydratase"/>
    <property type="match status" value="1"/>
</dbReference>
<dbReference type="SUPFAM" id="SSF53448">
    <property type="entry name" value="Nucleotide-diphospho-sugar transferases"/>
    <property type="match status" value="1"/>
</dbReference>
<comment type="similarity">
    <text evidence="3">Belongs to the UDPGP type 1 family.</text>
</comment>
<dbReference type="InterPro" id="IPR039741">
    <property type="entry name" value="UDP-sugar_pyrophosphorylase"/>
</dbReference>
<dbReference type="GO" id="GO:0003977">
    <property type="term" value="F:UDP-N-acetylglucosamine diphosphorylase activity"/>
    <property type="evidence" value="ECO:0007669"/>
    <property type="project" value="UniProtKB-EC"/>
</dbReference>
<dbReference type="EC" id="2.7.7.23" evidence="4"/>
<dbReference type="SFLD" id="SFLDG00179">
    <property type="entry name" value="mandelate_racemase"/>
    <property type="match status" value="1"/>
</dbReference>
<keyword evidence="8" id="KW-0460">Magnesium</keyword>
<protein>
    <recommendedName>
        <fullName evidence="4">UDP-N-acetylglucosamine diphosphorylase</fullName>
        <ecNumber evidence="4">2.7.7.23</ecNumber>
    </recommendedName>
</protein>
<evidence type="ECO:0000256" key="8">
    <source>
        <dbReference type="ARBA" id="ARBA00022842"/>
    </source>
</evidence>
<evidence type="ECO:0000313" key="13">
    <source>
        <dbReference type="Proteomes" id="UP000244855"/>
    </source>
</evidence>
<reference evidence="12 13" key="1">
    <citation type="journal article" date="2018" name="Sci. Rep.">
        <title>Comparative genomics provides insights into the lifestyle and reveals functional heterogeneity of dark septate endophytic fungi.</title>
        <authorList>
            <person name="Knapp D.G."/>
            <person name="Nemeth J.B."/>
            <person name="Barry K."/>
            <person name="Hainaut M."/>
            <person name="Henrissat B."/>
            <person name="Johnson J."/>
            <person name="Kuo A."/>
            <person name="Lim J.H.P."/>
            <person name="Lipzen A."/>
            <person name="Nolan M."/>
            <person name="Ohm R.A."/>
            <person name="Tamas L."/>
            <person name="Grigoriev I.V."/>
            <person name="Spatafora J.W."/>
            <person name="Nagy L.G."/>
            <person name="Kovacs G.M."/>
        </authorList>
    </citation>
    <scope>NUCLEOTIDE SEQUENCE [LARGE SCALE GENOMIC DNA]</scope>
    <source>
        <strain evidence="12 13">DSE2036</strain>
    </source>
</reference>
<dbReference type="Gene3D" id="3.90.550.10">
    <property type="entry name" value="Spore Coat Polysaccharide Biosynthesis Protein SpsA, Chain A"/>
    <property type="match status" value="1"/>
</dbReference>
<feature type="domain" description="Mandelate racemase/muconate lactonizing enzyme C-terminal" evidence="11">
    <location>
        <begin position="176"/>
        <end position="274"/>
    </location>
</feature>
<dbReference type="InterPro" id="IPR029017">
    <property type="entry name" value="Enolase-like_N"/>
</dbReference>
<keyword evidence="13" id="KW-1185">Reference proteome</keyword>
<evidence type="ECO:0000256" key="10">
    <source>
        <dbReference type="SAM" id="MobiDB-lite"/>
    </source>
</evidence>
<evidence type="ECO:0000256" key="7">
    <source>
        <dbReference type="ARBA" id="ARBA00022723"/>
    </source>
</evidence>
<dbReference type="InterPro" id="IPR002618">
    <property type="entry name" value="UDPGP_fam"/>
</dbReference>
<name>A0A2V1E7W9_9PLEO</name>
<dbReference type="InterPro" id="IPR023444">
    <property type="entry name" value="L-Rhamnon_dehydrat"/>
</dbReference>
<dbReference type="CDD" id="cd03327">
    <property type="entry name" value="MR_like_2"/>
    <property type="match status" value="1"/>
</dbReference>
<dbReference type="AlphaFoldDB" id="A0A2V1E7W9"/>
<dbReference type="SFLD" id="SFLDS00001">
    <property type="entry name" value="Enolase"/>
    <property type="match status" value="1"/>
</dbReference>
<organism evidence="12 13">
    <name type="scientific">Periconia macrospinosa</name>
    <dbReference type="NCBI Taxonomy" id="97972"/>
    <lineage>
        <taxon>Eukaryota</taxon>
        <taxon>Fungi</taxon>
        <taxon>Dikarya</taxon>
        <taxon>Ascomycota</taxon>
        <taxon>Pezizomycotina</taxon>
        <taxon>Dothideomycetes</taxon>
        <taxon>Pleosporomycetidae</taxon>
        <taxon>Pleosporales</taxon>
        <taxon>Massarineae</taxon>
        <taxon>Periconiaceae</taxon>
        <taxon>Periconia</taxon>
    </lineage>
</organism>
<gene>
    <name evidence="12" type="ORF">DM02DRAFT_581833</name>
</gene>
<dbReference type="Pfam" id="PF02746">
    <property type="entry name" value="MR_MLE_N"/>
    <property type="match status" value="1"/>
</dbReference>
<comment type="pathway">
    <text evidence="2">Nucleotide-sugar biosynthesis; UDP-N-acetyl-alpha-D-glucosamine biosynthesis; UDP-N-acetyl-alpha-D-glucosamine from N-acetyl-alpha-D-glucosamine 1-phosphate: step 1/1.</text>
</comment>
<dbReference type="CDD" id="cd04193">
    <property type="entry name" value="UDPGlcNAc_PPase"/>
    <property type="match status" value="1"/>
</dbReference>
<feature type="region of interest" description="Disordered" evidence="10">
    <location>
        <begin position="939"/>
        <end position="960"/>
    </location>
</feature>
<dbReference type="Gene3D" id="3.30.390.10">
    <property type="entry name" value="Enolase-like, N-terminal domain"/>
    <property type="match status" value="1"/>
</dbReference>
<dbReference type="Pfam" id="PF13378">
    <property type="entry name" value="MR_MLE_C"/>
    <property type="match status" value="1"/>
</dbReference>
<dbReference type="InterPro" id="IPR029065">
    <property type="entry name" value="Enolase_C-like"/>
</dbReference>
<dbReference type="InterPro" id="IPR013342">
    <property type="entry name" value="Mandelate_racemase_C"/>
</dbReference>
<evidence type="ECO:0000256" key="1">
    <source>
        <dbReference type="ARBA" id="ARBA00001946"/>
    </source>
</evidence>
<dbReference type="SMART" id="SM00922">
    <property type="entry name" value="MR_MLE"/>
    <property type="match status" value="1"/>
</dbReference>
<evidence type="ECO:0000313" key="12">
    <source>
        <dbReference type="EMBL" id="PVI06663.1"/>
    </source>
</evidence>
<dbReference type="PANTHER" id="PTHR11952">
    <property type="entry name" value="UDP- GLUCOSE PYROPHOSPHORYLASE"/>
    <property type="match status" value="1"/>
</dbReference>
<keyword evidence="7" id="KW-0479">Metal-binding</keyword>
<dbReference type="InterPro" id="IPR036849">
    <property type="entry name" value="Enolase-like_C_sf"/>
</dbReference>
<dbReference type="Pfam" id="PF01704">
    <property type="entry name" value="UDPGP"/>
    <property type="match status" value="1"/>
</dbReference>
<keyword evidence="6" id="KW-0548">Nucleotidyltransferase</keyword>
<dbReference type="Proteomes" id="UP000244855">
    <property type="component" value="Unassembled WGS sequence"/>
</dbReference>
<evidence type="ECO:0000259" key="11">
    <source>
        <dbReference type="SMART" id="SM00922"/>
    </source>
</evidence>
<feature type="region of interest" description="Disordered" evidence="10">
    <location>
        <begin position="587"/>
        <end position="608"/>
    </location>
</feature>
<dbReference type="InterPro" id="IPR029044">
    <property type="entry name" value="Nucleotide-diphossugar_trans"/>
</dbReference>
<comment type="catalytic activity">
    <reaction evidence="9">
        <text>N-acetyl-alpha-D-glucosamine 1-phosphate + UTP + H(+) = UDP-N-acetyl-alpha-D-glucosamine + diphosphate</text>
        <dbReference type="Rhea" id="RHEA:13509"/>
        <dbReference type="ChEBI" id="CHEBI:15378"/>
        <dbReference type="ChEBI" id="CHEBI:33019"/>
        <dbReference type="ChEBI" id="CHEBI:46398"/>
        <dbReference type="ChEBI" id="CHEBI:57705"/>
        <dbReference type="ChEBI" id="CHEBI:57776"/>
        <dbReference type="EC" id="2.7.7.23"/>
    </reaction>
</comment>
<evidence type="ECO:0000256" key="9">
    <source>
        <dbReference type="ARBA" id="ARBA00048493"/>
    </source>
</evidence>
<dbReference type="PANTHER" id="PTHR11952:SF2">
    <property type="entry name" value="LD24639P"/>
    <property type="match status" value="1"/>
</dbReference>
<dbReference type="InterPro" id="IPR013341">
    <property type="entry name" value="Mandelate_racemase_N_dom"/>
</dbReference>
<dbReference type="GO" id="GO:0046872">
    <property type="term" value="F:metal ion binding"/>
    <property type="evidence" value="ECO:0007669"/>
    <property type="project" value="UniProtKB-KW"/>
</dbReference>
<dbReference type="GO" id="GO:0050032">
    <property type="term" value="F:L-rhamnonate dehydratase activity"/>
    <property type="evidence" value="ECO:0007669"/>
    <property type="project" value="InterPro"/>
</dbReference>
<dbReference type="SUPFAM" id="SSF54826">
    <property type="entry name" value="Enolase N-terminal domain-like"/>
    <property type="match status" value="1"/>
</dbReference>
<dbReference type="NCBIfam" id="NF011968">
    <property type="entry name" value="PRK15440.1"/>
    <property type="match status" value="1"/>
</dbReference>
<sequence length="1013" mass="111674">MSSTTGSNSIRSFPTIKHVRTFVTQGPGSGGDYHNVHGGHWLIDSKISTPMSQYEKYRKSRTSWGINVLGSFCVEIEASDGTKGFATGFGGPPACWLVAEHFERFLLGQDPRDTNHLFEQMYRASMFYGRKGLPVAVISVIDLAIWDLLGKIRNEPVYKMIGGATRERLDFYCTGPEPAAAKAMGFFGAKVPLPYGPGEGVEGLKKNVEFLTKHRESVGPDFPIMVDCYMSLNVPYTIEVVKATEHLNLNWWEECLSPDDTDGFEQIKRAHPRMKFTTGEHEYSRYGFRKLIEGRNLDILQPDVMWVGGMTELLKVAAMAAAYDIPVVPHASGPYSYHFVVSQSNSPFQEYLANSPDGKSVLPVFGDLFINEPIPSKGYLDVSILDKPGFGLELNPNARLIDATRILNPAPSKPLTGNQWIADKRPRFMKDGLFFSLGVSSLSGLEGCQHFRIVHSCLHTLLCTVESSFLLHLAGIRHWSGVTGMVALYTVASLIAMVVPSRSAVKDTINSTLEKLHLTGGQQGAPAQEPTEERLNELKSKYEKAEQGQVFAFYEKLSTAEKAGLYEQLANFDPSYINELADKALNPPKTESTEAKLEPLPESATSSVLDSKAEDLQKWYDSGLSLIAENQVAVVLMAGGQGTRLGSSAPKGCFDIGLPSHKSLFQLQGERIAKAEQLAKKKHGKESVTIPWYVMTSGPTRGPTEKFFEENKYFGLKKENVIVFEQGVLPCISNEGKILMESKSKVAVAPDGNGGIYQALINAGIVSDMGKRGIKHIHAYCVDNCLVKVADPAFIGFAASKQVDIATKVVRKRNAKESVGLILQKNGRPDVVEYSEISSEDAEAKDSKDPELLKFRAANIVNHYYSFSFLESIPVWAKKLPHHVARKKIPYVNTDNGETIKPEKPNGVKLEQFVFDCFPFLSLEKFACMEVKREDEFSPLKNARGTGEDDPDTSKRDITTQGKKWVQAAGATVVSEKEDDGIEVSPLISYGGEGLEFLKGRTIKAPAVIESED</sequence>
<evidence type="ECO:0000256" key="2">
    <source>
        <dbReference type="ARBA" id="ARBA00005208"/>
    </source>
</evidence>
<accession>A0A2V1E7W9</accession>
<dbReference type="STRING" id="97972.A0A2V1E7W9"/>